<dbReference type="RefSeq" id="WP_151969655.1">
    <property type="nucleotide sequence ID" value="NZ_AP019860.1"/>
</dbReference>
<dbReference type="InterPro" id="IPR002881">
    <property type="entry name" value="DUF58"/>
</dbReference>
<feature type="domain" description="VWFA" evidence="1">
    <location>
        <begin position="76"/>
        <end position="245"/>
    </location>
</feature>
<dbReference type="PANTHER" id="PTHR33608">
    <property type="entry name" value="BLL2464 PROTEIN"/>
    <property type="match status" value="1"/>
</dbReference>
<keyword evidence="3" id="KW-1185">Reference proteome</keyword>
<dbReference type="Proteomes" id="UP000326354">
    <property type="component" value="Chromosome"/>
</dbReference>
<dbReference type="InterPro" id="IPR036465">
    <property type="entry name" value="vWFA_dom_sf"/>
</dbReference>
<dbReference type="SUPFAM" id="SSF53300">
    <property type="entry name" value="vWA-like"/>
    <property type="match status" value="1"/>
</dbReference>
<dbReference type="PANTHER" id="PTHR33608:SF6">
    <property type="entry name" value="BLL2464 PROTEIN"/>
    <property type="match status" value="1"/>
</dbReference>
<name>A0A5S9IPA6_UABAM</name>
<dbReference type="EMBL" id="AP019860">
    <property type="protein sequence ID" value="BBM85559.1"/>
    <property type="molecule type" value="Genomic_DNA"/>
</dbReference>
<accession>A0A5S9IPA6</accession>
<dbReference type="Gene3D" id="3.40.50.410">
    <property type="entry name" value="von Willebrand factor, type A domain"/>
    <property type="match status" value="1"/>
</dbReference>
<dbReference type="InterPro" id="IPR002035">
    <property type="entry name" value="VWF_A"/>
</dbReference>
<dbReference type="AlphaFoldDB" id="A0A5S9IPA6"/>
<sequence>MQAKELIKKVHRIQIITNRMVNDILAGEYHSAFKGKGMEFDEVREYQVGDDIRNIDWNVTARTGIPHVKRFSEERELTIYFVVDISPSQGFGTQNRTKAQLAVEIAAILAFAAIKNNDKVGLILFSDRIEKFLPPRKGRYAVMRIIREMLSNTTEGEGTDVAMALEYLGRVQRRKAVVFLISDFLSAAYEKSIKQAQSKHDVIAITSHDPGEFSFPGVGLVELEDSETGERIIVDGKSPMLQKMFAQRTNKVKKERESLFKRIDMDELSVSTNEDYLKNIHQLFRKRALGRKRK</sequence>
<protein>
    <submittedName>
        <fullName evidence="2">DUF58 domain-containing protein</fullName>
    </submittedName>
</protein>
<dbReference type="OrthoDB" id="9780819at2"/>
<proteinExistence type="predicted"/>
<reference evidence="2 3" key="1">
    <citation type="submission" date="2019-08" db="EMBL/GenBank/DDBJ databases">
        <title>Complete genome sequence of Candidatus Uab amorphum.</title>
        <authorList>
            <person name="Shiratori T."/>
            <person name="Suzuki S."/>
            <person name="Kakizawa Y."/>
            <person name="Ishida K."/>
        </authorList>
    </citation>
    <scope>NUCLEOTIDE SEQUENCE [LARGE SCALE GENOMIC DNA]</scope>
    <source>
        <strain evidence="2 3">SRT547</strain>
    </source>
</reference>
<dbReference type="SMART" id="SM00327">
    <property type="entry name" value="VWA"/>
    <property type="match status" value="1"/>
</dbReference>
<dbReference type="KEGG" id="uam:UABAM_03929"/>
<evidence type="ECO:0000259" key="1">
    <source>
        <dbReference type="SMART" id="SM00327"/>
    </source>
</evidence>
<evidence type="ECO:0000313" key="2">
    <source>
        <dbReference type="EMBL" id="BBM85559.1"/>
    </source>
</evidence>
<evidence type="ECO:0000313" key="3">
    <source>
        <dbReference type="Proteomes" id="UP000326354"/>
    </source>
</evidence>
<gene>
    <name evidence="2" type="ORF">UABAM_03929</name>
</gene>
<dbReference type="Pfam" id="PF01882">
    <property type="entry name" value="DUF58"/>
    <property type="match status" value="1"/>
</dbReference>
<organism evidence="2 3">
    <name type="scientific">Uabimicrobium amorphum</name>
    <dbReference type="NCBI Taxonomy" id="2596890"/>
    <lineage>
        <taxon>Bacteria</taxon>
        <taxon>Pseudomonadati</taxon>
        <taxon>Planctomycetota</taxon>
        <taxon>Candidatus Uabimicrobiia</taxon>
        <taxon>Candidatus Uabimicrobiales</taxon>
        <taxon>Candidatus Uabimicrobiaceae</taxon>
        <taxon>Candidatus Uabimicrobium</taxon>
    </lineage>
</organism>